<sequence>MVFPLRRGTFWPAGRGGGNERSTRRKEVVEECVFTRAKMIKAGEEEEAGSFGFGYDTAGARDDLDDDRSSADRLRPLLRPRELVLVHRPSVTLGILKIQSDSQRNTFSLQTAPSAIFKVPECLTLRLEGQESPGLSASQNRYILVGNHGDYATTKQASASCPERNGRFPNPTQCDAYVECIEGVPEDKLCPEGLVFNPDARFNYPCGYPIDVDCQGRPNRQPAQSTEICPHQYGYFKVGDHQNCGQFMNCADGRGHIFDCPEGLAFNAATYRCDWPDQVPDCDAEAFLGFRCPDELKNPNLRDGIHLYRSHLDCQRYYICVNGRPRLQNCGKGKAFNEDINTCDDAENVTNW</sequence>
<protein>
    <submittedName>
        <fullName evidence="7">Chondroitin proteoglycan-2</fullName>
    </submittedName>
</protein>
<evidence type="ECO:0000313" key="7">
    <source>
        <dbReference type="EMBL" id="KOC64447.1"/>
    </source>
</evidence>
<dbReference type="SUPFAM" id="SSF57625">
    <property type="entry name" value="Invertebrate chitin-binding proteins"/>
    <property type="match status" value="3"/>
</dbReference>
<keyword evidence="1" id="KW-0147">Chitin-binding</keyword>
<dbReference type="Pfam" id="PF01607">
    <property type="entry name" value="CBM_14"/>
    <property type="match status" value="3"/>
</dbReference>
<dbReference type="SMART" id="SM00494">
    <property type="entry name" value="ChtBD2"/>
    <property type="match status" value="3"/>
</dbReference>
<name>A0A0L7R0S2_9HYME</name>
<evidence type="ECO:0000256" key="4">
    <source>
        <dbReference type="ARBA" id="ARBA00023157"/>
    </source>
</evidence>
<dbReference type="InterPro" id="IPR002557">
    <property type="entry name" value="Chitin-bd_dom"/>
</dbReference>
<keyword evidence="5" id="KW-0325">Glycoprotein</keyword>
<dbReference type="STRING" id="597456.A0A0L7R0S2"/>
<keyword evidence="8" id="KW-1185">Reference proteome</keyword>
<evidence type="ECO:0000256" key="3">
    <source>
        <dbReference type="ARBA" id="ARBA00022737"/>
    </source>
</evidence>
<dbReference type="Gene3D" id="2.170.140.10">
    <property type="entry name" value="Chitin binding domain"/>
    <property type="match status" value="3"/>
</dbReference>
<dbReference type="PANTHER" id="PTHR23301:SF98">
    <property type="entry name" value="CHITIN-BINDING TYPE-2 DOMAIN-CONTAINING PROTEIN-RELATED"/>
    <property type="match status" value="1"/>
</dbReference>
<evidence type="ECO:0000256" key="2">
    <source>
        <dbReference type="ARBA" id="ARBA00022729"/>
    </source>
</evidence>
<proteinExistence type="predicted"/>
<dbReference type="AlphaFoldDB" id="A0A0L7R0S2"/>
<dbReference type="OrthoDB" id="9991479at2759"/>
<keyword evidence="4" id="KW-1015">Disulfide bond</keyword>
<evidence type="ECO:0000256" key="1">
    <source>
        <dbReference type="ARBA" id="ARBA00022669"/>
    </source>
</evidence>
<gene>
    <name evidence="7" type="ORF">WH47_01615</name>
</gene>
<keyword evidence="2" id="KW-0732">Signal</keyword>
<organism evidence="7 8">
    <name type="scientific">Habropoda laboriosa</name>
    <dbReference type="NCBI Taxonomy" id="597456"/>
    <lineage>
        <taxon>Eukaryota</taxon>
        <taxon>Metazoa</taxon>
        <taxon>Ecdysozoa</taxon>
        <taxon>Arthropoda</taxon>
        <taxon>Hexapoda</taxon>
        <taxon>Insecta</taxon>
        <taxon>Pterygota</taxon>
        <taxon>Neoptera</taxon>
        <taxon>Endopterygota</taxon>
        <taxon>Hymenoptera</taxon>
        <taxon>Apocrita</taxon>
        <taxon>Aculeata</taxon>
        <taxon>Apoidea</taxon>
        <taxon>Anthophila</taxon>
        <taxon>Apidae</taxon>
        <taxon>Habropoda</taxon>
    </lineage>
</organism>
<keyword evidence="3" id="KW-0677">Repeat</keyword>
<dbReference type="EMBL" id="KQ414670">
    <property type="protein sequence ID" value="KOC64447.1"/>
    <property type="molecule type" value="Genomic_DNA"/>
</dbReference>
<feature type="domain" description="Chitin-binding type-2" evidence="6">
    <location>
        <begin position="226"/>
        <end position="284"/>
    </location>
</feature>
<feature type="domain" description="Chitin-binding type-2" evidence="6">
    <location>
        <begin position="289"/>
        <end position="352"/>
    </location>
</feature>
<dbReference type="GO" id="GO:0005576">
    <property type="term" value="C:extracellular region"/>
    <property type="evidence" value="ECO:0007669"/>
    <property type="project" value="InterPro"/>
</dbReference>
<dbReference type="PANTHER" id="PTHR23301">
    <property type="entry name" value="CHITIN BINDING PERITROPHIN-A"/>
    <property type="match status" value="1"/>
</dbReference>
<dbReference type="GO" id="GO:0008061">
    <property type="term" value="F:chitin binding"/>
    <property type="evidence" value="ECO:0007669"/>
    <property type="project" value="UniProtKB-KW"/>
</dbReference>
<feature type="domain" description="Chitin-binding type-2" evidence="6">
    <location>
        <begin position="158"/>
        <end position="216"/>
    </location>
</feature>
<dbReference type="InterPro" id="IPR051940">
    <property type="entry name" value="Chitin_bind-dev_reg"/>
</dbReference>
<dbReference type="Proteomes" id="UP000053825">
    <property type="component" value="Unassembled WGS sequence"/>
</dbReference>
<dbReference type="PROSITE" id="PS50940">
    <property type="entry name" value="CHIT_BIND_II"/>
    <property type="match status" value="3"/>
</dbReference>
<evidence type="ECO:0000256" key="5">
    <source>
        <dbReference type="ARBA" id="ARBA00023180"/>
    </source>
</evidence>
<accession>A0A0L7R0S2</accession>
<reference evidence="7 8" key="1">
    <citation type="submission" date="2015-07" db="EMBL/GenBank/DDBJ databases">
        <title>The genome of Habropoda laboriosa.</title>
        <authorList>
            <person name="Pan H."/>
            <person name="Kapheim K."/>
        </authorList>
    </citation>
    <scope>NUCLEOTIDE SEQUENCE [LARGE SCALE GENOMIC DNA]</scope>
    <source>
        <strain evidence="7">0110345459</strain>
    </source>
</reference>
<evidence type="ECO:0000259" key="6">
    <source>
        <dbReference type="PROSITE" id="PS50940"/>
    </source>
</evidence>
<evidence type="ECO:0000313" key="8">
    <source>
        <dbReference type="Proteomes" id="UP000053825"/>
    </source>
</evidence>
<dbReference type="InterPro" id="IPR036508">
    <property type="entry name" value="Chitin-bd_dom_sf"/>
</dbReference>